<protein>
    <submittedName>
        <fullName evidence="2">Transposase</fullName>
    </submittedName>
</protein>
<name>A0A1A8XH10_9PROT</name>
<proteinExistence type="predicted"/>
<dbReference type="RefSeq" id="WP_186406036.1">
    <property type="nucleotide sequence ID" value="NZ_FLQX01000051.1"/>
</dbReference>
<feature type="domain" description="Transposase DDE" evidence="1">
    <location>
        <begin position="13"/>
        <end position="434"/>
    </location>
</feature>
<dbReference type="AlphaFoldDB" id="A0A1A8XH10"/>
<dbReference type="EMBL" id="FLQX01000051">
    <property type="protein sequence ID" value="SBT04469.1"/>
    <property type="molecule type" value="Genomic_DNA"/>
</dbReference>
<dbReference type="Pfam" id="PF13701">
    <property type="entry name" value="DDE_Tnp_1_4"/>
    <property type="match status" value="1"/>
</dbReference>
<evidence type="ECO:0000259" key="1">
    <source>
        <dbReference type="Pfam" id="PF13701"/>
    </source>
</evidence>
<sequence length="438" mass="49283">MPDCTVQGELFGSVGRRRIEVGFDGGDVTSDAGLLLIRKADEQIGLLNRVASKLPDPRAPERIEHSVVELLRQRVYGLVQGYEDLNDHDRLRHDLALQTALGKVTPAASSPTLCRFEQRADRALAGAIHEVILDRFIASFTAPPEELVLDFDATDDPVHGAQEGRFFHGYYDTYCFLPLYVFCGEQLLVSYLRPANIDAAKQAGAILKGLVQRLRAVWPSVRIVFRGDSGFCRRRILSWCERHGVGYIVGLARNQRIERMAAWWMESAMEAYALTGEGIRCFGELWYRAGTWAQPRRVIVKAEITKTAKANPRFVVTNLTGDLRERYESDYCARGEMENRIKECQLGLFADRTSCHRWWPNQFRMLIASLGYVLMQHLRCVALAGTELATAQAGTIRAKLLKVGAVIVRNTRRIRFYVASAFPLRHLFLAAAHGLNSG</sequence>
<organism evidence="2 3">
    <name type="scientific">Candidatus Accumulibacter aalborgensis</name>
    <dbReference type="NCBI Taxonomy" id="1860102"/>
    <lineage>
        <taxon>Bacteria</taxon>
        <taxon>Pseudomonadati</taxon>
        <taxon>Pseudomonadota</taxon>
        <taxon>Betaproteobacteria</taxon>
        <taxon>Candidatus Accumulibacter</taxon>
    </lineage>
</organism>
<accession>A0A1A8XH10</accession>
<dbReference type="STRING" id="1860102.ACCAA_1440001"/>
<dbReference type="InterPro" id="IPR025668">
    <property type="entry name" value="Tnp_DDE_dom"/>
</dbReference>
<keyword evidence="3" id="KW-1185">Reference proteome</keyword>
<dbReference type="InterPro" id="IPR047960">
    <property type="entry name" value="Transpos_IS1380"/>
</dbReference>
<reference evidence="2 3" key="1">
    <citation type="submission" date="2016-06" db="EMBL/GenBank/DDBJ databases">
        <authorList>
            <person name="Kjaerup R.B."/>
            <person name="Dalgaard T.S."/>
            <person name="Juul-Madsen H.R."/>
        </authorList>
    </citation>
    <scope>NUCLEOTIDE SEQUENCE [LARGE SCALE GENOMIC DNA]</scope>
    <source>
        <strain evidence="2">3</strain>
    </source>
</reference>
<dbReference type="Proteomes" id="UP000199169">
    <property type="component" value="Unassembled WGS sequence"/>
</dbReference>
<gene>
    <name evidence="2" type="ORF">ACCAA_1440001</name>
</gene>
<evidence type="ECO:0000313" key="2">
    <source>
        <dbReference type="EMBL" id="SBT04469.1"/>
    </source>
</evidence>
<dbReference type="NCBIfam" id="NF033539">
    <property type="entry name" value="transpos_IS1380"/>
    <property type="match status" value="1"/>
</dbReference>
<evidence type="ECO:0000313" key="3">
    <source>
        <dbReference type="Proteomes" id="UP000199169"/>
    </source>
</evidence>